<evidence type="ECO:0000313" key="2">
    <source>
        <dbReference type="Proteomes" id="UP000306037"/>
    </source>
</evidence>
<evidence type="ECO:0000313" key="1">
    <source>
        <dbReference type="EMBL" id="TKH17330.1"/>
    </source>
</evidence>
<dbReference type="AlphaFoldDB" id="A0A4U2N041"/>
<feature type="non-terminal residue" evidence="1">
    <location>
        <position position="1"/>
    </location>
</feature>
<keyword evidence="1" id="KW-0503">Monooxygenase</keyword>
<protein>
    <submittedName>
        <fullName evidence="1">Monooxygenase</fullName>
    </submittedName>
</protein>
<organism evidence="1 2">
    <name type="scientific">Bacillus wiedmannii</name>
    <dbReference type="NCBI Taxonomy" id="1890302"/>
    <lineage>
        <taxon>Bacteria</taxon>
        <taxon>Bacillati</taxon>
        <taxon>Bacillota</taxon>
        <taxon>Bacilli</taxon>
        <taxon>Bacillales</taxon>
        <taxon>Bacillaceae</taxon>
        <taxon>Bacillus</taxon>
        <taxon>Bacillus cereus group</taxon>
    </lineage>
</organism>
<proteinExistence type="predicted"/>
<keyword evidence="1" id="KW-0560">Oxidoreductase</keyword>
<dbReference type="GO" id="GO:0004497">
    <property type="term" value="F:monooxygenase activity"/>
    <property type="evidence" value="ECO:0007669"/>
    <property type="project" value="UniProtKB-KW"/>
</dbReference>
<dbReference type="Proteomes" id="UP000306037">
    <property type="component" value="Unassembled WGS sequence"/>
</dbReference>
<dbReference type="EMBL" id="SZOM01000063">
    <property type="protein sequence ID" value="TKH17330.1"/>
    <property type="molecule type" value="Genomic_DNA"/>
</dbReference>
<comment type="caution">
    <text evidence="1">The sequence shown here is derived from an EMBL/GenBank/DDBJ whole genome shotgun (WGS) entry which is preliminary data.</text>
</comment>
<name>A0A4U2N041_9BACI</name>
<accession>A0A4U2N041</accession>
<reference evidence="1 2" key="1">
    <citation type="journal article" date="2019" name="Environ. Microbiol.">
        <title>An active ?-lactamase is a part of an orchestrated cell wall stress resistance network of Bacillus subtilis and related rhizosphere species.</title>
        <authorList>
            <person name="Bucher T."/>
            <person name="Keren-Paz A."/>
            <person name="Hausser J."/>
            <person name="Olender T."/>
            <person name="Cytryn E."/>
            <person name="Kolodkin-Gal I."/>
        </authorList>
    </citation>
    <scope>NUCLEOTIDE SEQUENCE [LARGE SCALE GENOMIC DNA]</scope>
    <source>
        <strain evidence="1 2">I71</strain>
    </source>
</reference>
<sequence length="58" mass="6531">CGISASSLPGMRYGIPRLVSAVADQLFSDNREEILKNFYSYNEAEFVGEWTNRGSEVR</sequence>
<gene>
    <name evidence="1" type="ORF">FC694_09295</name>
</gene>